<accession>A0A6L6LM02</accession>
<dbReference type="InterPro" id="IPR010559">
    <property type="entry name" value="Sig_transdc_His_kin_internal"/>
</dbReference>
<keyword evidence="4" id="KW-1133">Transmembrane helix</keyword>
<dbReference type="GO" id="GO:0016020">
    <property type="term" value="C:membrane"/>
    <property type="evidence" value="ECO:0007669"/>
    <property type="project" value="UniProtKB-SubCell"/>
</dbReference>
<feature type="domain" description="HAMP" evidence="5">
    <location>
        <begin position="291"/>
        <end position="344"/>
    </location>
</feature>
<protein>
    <submittedName>
        <fullName evidence="6">HAMP domain-containing protein</fullName>
    </submittedName>
</protein>
<dbReference type="Gene3D" id="6.10.340.10">
    <property type="match status" value="1"/>
</dbReference>
<dbReference type="CDD" id="cd06225">
    <property type="entry name" value="HAMP"/>
    <property type="match status" value="1"/>
</dbReference>
<feature type="transmembrane region" description="Helical" evidence="4">
    <location>
        <begin position="21"/>
        <end position="48"/>
    </location>
</feature>
<dbReference type="PANTHER" id="PTHR34220">
    <property type="entry name" value="SENSOR HISTIDINE KINASE YPDA"/>
    <property type="match status" value="1"/>
</dbReference>
<dbReference type="AlphaFoldDB" id="A0A6L6LM02"/>
<dbReference type="Proteomes" id="UP000472755">
    <property type="component" value="Unassembled WGS sequence"/>
</dbReference>
<dbReference type="InterPro" id="IPR036890">
    <property type="entry name" value="HATPase_C_sf"/>
</dbReference>
<comment type="subcellular location">
    <subcellularLocation>
        <location evidence="1">Membrane</location>
    </subcellularLocation>
</comment>
<evidence type="ECO:0000313" key="6">
    <source>
        <dbReference type="EMBL" id="MTS25873.1"/>
    </source>
</evidence>
<keyword evidence="4" id="KW-0472">Membrane</keyword>
<evidence type="ECO:0000259" key="5">
    <source>
        <dbReference type="PROSITE" id="PS50885"/>
    </source>
</evidence>
<name>A0A6L6LM02_9FIRM</name>
<keyword evidence="3" id="KW-0808">Transferase</keyword>
<dbReference type="EMBL" id="WMZU01000001">
    <property type="protein sequence ID" value="MTS25873.1"/>
    <property type="molecule type" value="Genomic_DNA"/>
</dbReference>
<organism evidence="6 7">
    <name type="scientific">Ruthenibacterium lactatiformans</name>
    <dbReference type="NCBI Taxonomy" id="1550024"/>
    <lineage>
        <taxon>Bacteria</taxon>
        <taxon>Bacillati</taxon>
        <taxon>Bacillota</taxon>
        <taxon>Clostridia</taxon>
        <taxon>Eubacteriales</taxon>
        <taxon>Oscillospiraceae</taxon>
        <taxon>Ruthenibacterium</taxon>
    </lineage>
</organism>
<evidence type="ECO:0000256" key="2">
    <source>
        <dbReference type="ARBA" id="ARBA00022553"/>
    </source>
</evidence>
<dbReference type="InterPro" id="IPR003660">
    <property type="entry name" value="HAMP_dom"/>
</dbReference>
<dbReference type="RefSeq" id="WP_172725848.1">
    <property type="nucleotide sequence ID" value="NZ_WMZN01000001.1"/>
</dbReference>
<comment type="caution">
    <text evidence="6">The sequence shown here is derived from an EMBL/GenBank/DDBJ whole genome shotgun (WGS) entry which is preliminary data.</text>
</comment>
<proteinExistence type="predicted"/>
<dbReference type="SUPFAM" id="SSF158472">
    <property type="entry name" value="HAMP domain-like"/>
    <property type="match status" value="1"/>
</dbReference>
<dbReference type="PROSITE" id="PS50885">
    <property type="entry name" value="HAMP"/>
    <property type="match status" value="1"/>
</dbReference>
<keyword evidence="4" id="KW-0812">Transmembrane</keyword>
<dbReference type="SUPFAM" id="SSF55874">
    <property type="entry name" value="ATPase domain of HSP90 chaperone/DNA topoisomerase II/histidine kinase"/>
    <property type="match status" value="1"/>
</dbReference>
<evidence type="ECO:0000256" key="3">
    <source>
        <dbReference type="ARBA" id="ARBA00022679"/>
    </source>
</evidence>
<dbReference type="InterPro" id="IPR050640">
    <property type="entry name" value="Bact_2-comp_sensor_kinase"/>
</dbReference>
<reference evidence="6 7" key="1">
    <citation type="journal article" date="2019" name="Nat. Med.">
        <title>A library of human gut bacterial isolates paired with longitudinal multiomics data enables mechanistic microbiome research.</title>
        <authorList>
            <person name="Poyet M."/>
            <person name="Groussin M."/>
            <person name="Gibbons S.M."/>
            <person name="Avila-Pacheco J."/>
            <person name="Jiang X."/>
            <person name="Kearney S.M."/>
            <person name="Perrotta A.R."/>
            <person name="Berdy B."/>
            <person name="Zhao S."/>
            <person name="Lieberman T.D."/>
            <person name="Swanson P.K."/>
            <person name="Smith M."/>
            <person name="Roesemann S."/>
            <person name="Alexander J.E."/>
            <person name="Rich S.A."/>
            <person name="Livny J."/>
            <person name="Vlamakis H."/>
            <person name="Clish C."/>
            <person name="Bullock K."/>
            <person name="Deik A."/>
            <person name="Scott J."/>
            <person name="Pierce K.A."/>
            <person name="Xavier R.J."/>
            <person name="Alm E.J."/>
        </authorList>
    </citation>
    <scope>NUCLEOTIDE SEQUENCE [LARGE SCALE GENOMIC DNA]</scope>
    <source>
        <strain evidence="6 7">BIOML-A4</strain>
    </source>
</reference>
<gene>
    <name evidence="6" type="ORF">GMD59_01070</name>
</gene>
<dbReference type="PANTHER" id="PTHR34220:SF7">
    <property type="entry name" value="SENSOR HISTIDINE KINASE YPDA"/>
    <property type="match status" value="1"/>
</dbReference>
<evidence type="ECO:0000256" key="1">
    <source>
        <dbReference type="ARBA" id="ARBA00004370"/>
    </source>
</evidence>
<sequence length="563" mass="64711">MKKQISLHFPWLRGSSLQRQLTFFIVLFLIPLHILLLGITAASTLIMYQHTRTTYQNMIDFFMDEIDTSLDFISRFLVNTAAENSTFQSIAYDYSDADLNMESIRLYQYLQHNVVLYPDLQYLFVHKARTEPLIVLAPNPTYHAFSLSNFEMRNYLTKYLATHTDGAREWQLLTIEGQQYLLCMLKFNDTQLGALVPISTLLEKLEKYQIENGQFTVTAYMPQDGAPRLLARLTLHELRIYAHSSTGDFSIELRSSAPFDSNAPFVFYLLCTVLSLVLLAIIPLSRRYMRQHFSKPIDIVLSHMRRVQAGDASVRLPNDIGSCEMNILAQAFNHMMDDIQQLNDRVLDEQKQRSQVYLQCMQLQLSPHFFLNTLNTIYLLSYNDEHKKLQDITLNMIEYFRNVFNSSSPTISLGNELLQCHRYISIYQIRKEQTIDFLTDVPESVMEYPVPPLSILTFVENSLKHAVQNDIRLQISVSIRCVELSEGGIGLQLRLVDNGQGFPGPVLERLNAMHPPMEVTGNHIGLPNLQNRLFYCYGTRASIRYANAENGGAQVTVIIPITF</sequence>
<keyword evidence="2" id="KW-0597">Phosphoprotein</keyword>
<evidence type="ECO:0000256" key="4">
    <source>
        <dbReference type="SAM" id="Phobius"/>
    </source>
</evidence>
<feature type="transmembrane region" description="Helical" evidence="4">
    <location>
        <begin position="265"/>
        <end position="285"/>
    </location>
</feature>
<dbReference type="GO" id="GO:0000155">
    <property type="term" value="F:phosphorelay sensor kinase activity"/>
    <property type="evidence" value="ECO:0007669"/>
    <property type="project" value="InterPro"/>
</dbReference>
<dbReference type="SMART" id="SM00304">
    <property type="entry name" value="HAMP"/>
    <property type="match status" value="1"/>
</dbReference>
<dbReference type="Pfam" id="PF06580">
    <property type="entry name" value="His_kinase"/>
    <property type="match status" value="1"/>
</dbReference>
<dbReference type="Gene3D" id="3.30.565.10">
    <property type="entry name" value="Histidine kinase-like ATPase, C-terminal domain"/>
    <property type="match status" value="1"/>
</dbReference>
<evidence type="ECO:0000313" key="7">
    <source>
        <dbReference type="Proteomes" id="UP000472755"/>
    </source>
</evidence>
<dbReference type="Pfam" id="PF00672">
    <property type="entry name" value="HAMP"/>
    <property type="match status" value="1"/>
</dbReference>